<dbReference type="NCBIfam" id="TIGR03141">
    <property type="entry name" value="cytochro_ccmD"/>
    <property type="match status" value="1"/>
</dbReference>
<dbReference type="RefSeq" id="WP_374844532.1">
    <property type="nucleotide sequence ID" value="NZ_BAAADE010000001.1"/>
</dbReference>
<proteinExistence type="inferred from homology"/>
<evidence type="ECO:0000256" key="2">
    <source>
        <dbReference type="ARBA" id="ARBA00004377"/>
    </source>
</evidence>
<keyword evidence="11 12" id="KW-0472">Membrane</keyword>
<reference evidence="14 15" key="1">
    <citation type="journal article" date="2019" name="Int. J. Syst. Evol. Microbiol.">
        <title>The Global Catalogue of Microorganisms (GCM) 10K type strain sequencing project: providing services to taxonomists for standard genome sequencing and annotation.</title>
        <authorList>
            <consortium name="The Broad Institute Genomics Platform"/>
            <consortium name="The Broad Institute Genome Sequencing Center for Infectious Disease"/>
            <person name="Wu L."/>
            <person name="Ma J."/>
        </authorList>
    </citation>
    <scope>NUCLEOTIDE SEQUENCE [LARGE SCALE GENOMIC DNA]</scope>
    <source>
        <strain evidence="14 15">JCM 15115</strain>
    </source>
</reference>
<keyword evidence="10 12" id="KW-1133">Transmembrane helix</keyword>
<evidence type="ECO:0000256" key="3">
    <source>
        <dbReference type="ARBA" id="ARBA00008741"/>
    </source>
</evidence>
<evidence type="ECO:0000313" key="14">
    <source>
        <dbReference type="EMBL" id="GAA0595669.1"/>
    </source>
</evidence>
<comment type="similarity">
    <text evidence="3 12">Belongs to the CcmD/CycX/HelD family.</text>
</comment>
<keyword evidence="6 12" id="KW-1003">Cell membrane</keyword>
<evidence type="ECO:0000256" key="8">
    <source>
        <dbReference type="ARBA" id="ARBA00022692"/>
    </source>
</evidence>
<dbReference type="InterPro" id="IPR007078">
    <property type="entry name" value="Haem_export_protD_CcmD"/>
</dbReference>
<evidence type="ECO:0000256" key="12">
    <source>
        <dbReference type="RuleBase" id="RU363101"/>
    </source>
</evidence>
<comment type="caution">
    <text evidence="14">The sequence shown here is derived from an EMBL/GenBank/DDBJ whole genome shotgun (WGS) entry which is preliminary data.</text>
</comment>
<evidence type="ECO:0000313" key="15">
    <source>
        <dbReference type="Proteomes" id="UP001424441"/>
    </source>
</evidence>
<dbReference type="Proteomes" id="UP001424441">
    <property type="component" value="Unassembled WGS sequence"/>
</dbReference>
<sequence length="61" mass="6960">MTHITYVVASYVISALVLTGMITWILLDQRAQRSELQRLEAQGVRRRSRRTQEDGAGNNND</sequence>
<gene>
    <name evidence="14" type="primary">ccmD</name>
    <name evidence="14" type="ORF">GCM10008943_08470</name>
</gene>
<keyword evidence="7 12" id="KW-0997">Cell inner membrane</keyword>
<keyword evidence="9 12" id="KW-0201">Cytochrome c-type biogenesis</keyword>
<accession>A0ABN1FQL9</accession>
<comment type="subcellular location">
    <subcellularLocation>
        <location evidence="2 12">Cell inner membrane</location>
        <topology evidence="2 12">Single-pass membrane protein</topology>
    </subcellularLocation>
</comment>
<dbReference type="EMBL" id="BAAADE010000001">
    <property type="protein sequence ID" value="GAA0595669.1"/>
    <property type="molecule type" value="Genomic_DNA"/>
</dbReference>
<evidence type="ECO:0000256" key="11">
    <source>
        <dbReference type="ARBA" id="ARBA00023136"/>
    </source>
</evidence>
<comment type="function">
    <text evidence="1 12">Required for the export of heme to the periplasm for the biogenesis of c-type cytochromes.</text>
</comment>
<keyword evidence="5 12" id="KW-0813">Transport</keyword>
<keyword evidence="15" id="KW-1185">Reference proteome</keyword>
<protein>
    <recommendedName>
        <fullName evidence="4 12">Heme exporter protein D</fullName>
    </recommendedName>
</protein>
<evidence type="ECO:0000256" key="9">
    <source>
        <dbReference type="ARBA" id="ARBA00022748"/>
    </source>
</evidence>
<name>A0ABN1FQL9_9HYPH</name>
<evidence type="ECO:0000256" key="4">
    <source>
        <dbReference type="ARBA" id="ARBA00016461"/>
    </source>
</evidence>
<dbReference type="Pfam" id="PF04995">
    <property type="entry name" value="CcmD"/>
    <property type="match status" value="1"/>
</dbReference>
<evidence type="ECO:0000256" key="1">
    <source>
        <dbReference type="ARBA" id="ARBA00002442"/>
    </source>
</evidence>
<feature type="region of interest" description="Disordered" evidence="13">
    <location>
        <begin position="40"/>
        <end position="61"/>
    </location>
</feature>
<evidence type="ECO:0000256" key="10">
    <source>
        <dbReference type="ARBA" id="ARBA00022989"/>
    </source>
</evidence>
<keyword evidence="8 12" id="KW-0812">Transmembrane</keyword>
<evidence type="ECO:0000256" key="6">
    <source>
        <dbReference type="ARBA" id="ARBA00022475"/>
    </source>
</evidence>
<organism evidence="14 15">
    <name type="scientific">Paenochrobactrum glaciei</name>
    <dbReference type="NCBI Taxonomy" id="486407"/>
    <lineage>
        <taxon>Bacteria</taxon>
        <taxon>Pseudomonadati</taxon>
        <taxon>Pseudomonadota</taxon>
        <taxon>Alphaproteobacteria</taxon>
        <taxon>Hyphomicrobiales</taxon>
        <taxon>Brucellaceae</taxon>
        <taxon>Paenochrobactrum</taxon>
    </lineage>
</organism>
<feature type="transmembrane region" description="Helical" evidence="12">
    <location>
        <begin position="6"/>
        <end position="27"/>
    </location>
</feature>
<evidence type="ECO:0000256" key="5">
    <source>
        <dbReference type="ARBA" id="ARBA00022448"/>
    </source>
</evidence>
<evidence type="ECO:0000256" key="7">
    <source>
        <dbReference type="ARBA" id="ARBA00022519"/>
    </source>
</evidence>
<evidence type="ECO:0000256" key="13">
    <source>
        <dbReference type="SAM" id="MobiDB-lite"/>
    </source>
</evidence>